<sequence length="275" mass="29072">MAIYVNTNIASLNSQRNLTTATNALQTSFERLSSGKRINSAADDAAGLQIASRLEAQVNGLNQAARNANDGISLAQTAEGALDESTNLLQRMRVLSIQSANGSNSVADRKALDTEFKELQIEINRISDDTTFGGMSLLDSTFDQNFQIGADANQIINVKISLDMDAAGLGIGSATNNLLTMAQAQIAIVNIDSAIAAITNVRADLGAKQNRFSSTIRNLTNISENVSASKSRIMDADFAAESAKLAQNQVAQQAASTMLSQANQQSQVAMSLLQG</sequence>
<feature type="domain" description="Flagellin C-terminal" evidence="6">
    <location>
        <begin position="190"/>
        <end position="273"/>
    </location>
</feature>
<keyword evidence="7" id="KW-0282">Flagellum</keyword>
<dbReference type="InterPro" id="IPR046358">
    <property type="entry name" value="Flagellin_C"/>
</dbReference>
<keyword evidence="7" id="KW-0966">Cell projection</keyword>
<dbReference type="GO" id="GO:0005576">
    <property type="term" value="C:extracellular region"/>
    <property type="evidence" value="ECO:0007669"/>
    <property type="project" value="UniProtKB-SubCell"/>
</dbReference>
<keyword evidence="7" id="KW-0969">Cilium</keyword>
<dbReference type="EMBL" id="LS483250">
    <property type="protein sequence ID" value="SQD80485.1"/>
    <property type="molecule type" value="Genomic_DNA"/>
</dbReference>
<name>A0A330M214_9GAMM</name>
<dbReference type="InterPro" id="IPR001029">
    <property type="entry name" value="Flagellin_N"/>
</dbReference>
<keyword evidence="2 4" id="KW-0964">Secreted</keyword>
<dbReference type="Pfam" id="PF00700">
    <property type="entry name" value="Flagellin_C"/>
    <property type="match status" value="1"/>
</dbReference>
<dbReference type="PRINTS" id="PR00207">
    <property type="entry name" value="FLAGELLIN"/>
</dbReference>
<comment type="subcellular location">
    <subcellularLocation>
        <location evidence="4">Secreted</location>
    </subcellularLocation>
    <subcellularLocation>
        <location evidence="4">Bacterial flagellum</location>
    </subcellularLocation>
</comment>
<comment type="similarity">
    <text evidence="1 4">Belongs to the bacterial flagellin family.</text>
</comment>
<evidence type="ECO:0000259" key="5">
    <source>
        <dbReference type="Pfam" id="PF00669"/>
    </source>
</evidence>
<evidence type="ECO:0000313" key="8">
    <source>
        <dbReference type="Proteomes" id="UP000250163"/>
    </source>
</evidence>
<proteinExistence type="inferred from homology"/>
<dbReference type="GO" id="GO:0005198">
    <property type="term" value="F:structural molecule activity"/>
    <property type="evidence" value="ECO:0007669"/>
    <property type="project" value="UniProtKB-UniRule"/>
</dbReference>
<dbReference type="KEGG" id="mya:MORIYA_4033"/>
<dbReference type="Gene3D" id="6.10.10.10">
    <property type="entry name" value="Flagellar export chaperone, C-terminal domain"/>
    <property type="match status" value="1"/>
</dbReference>
<keyword evidence="3 4" id="KW-0975">Bacterial flagellum</keyword>
<dbReference type="AlphaFoldDB" id="A0A330M214"/>
<protein>
    <recommendedName>
        <fullName evidence="4">Flagellin</fullName>
    </recommendedName>
</protein>
<dbReference type="Proteomes" id="UP000250163">
    <property type="component" value="Chromosome MORIYA"/>
</dbReference>
<dbReference type="PANTHER" id="PTHR42792:SF2">
    <property type="entry name" value="FLAGELLIN"/>
    <property type="match status" value="1"/>
</dbReference>
<dbReference type="SUPFAM" id="SSF64518">
    <property type="entry name" value="Phase 1 flagellin"/>
    <property type="match status" value="1"/>
</dbReference>
<dbReference type="Pfam" id="PF00669">
    <property type="entry name" value="Flagellin_N"/>
    <property type="match status" value="1"/>
</dbReference>
<dbReference type="InterPro" id="IPR001492">
    <property type="entry name" value="Flagellin"/>
</dbReference>
<dbReference type="RefSeq" id="WP_112717842.1">
    <property type="nucleotide sequence ID" value="NZ_LS483250.1"/>
</dbReference>
<accession>A0A330M214</accession>
<comment type="function">
    <text evidence="4">Flagellin is the subunit protein which polymerizes to form the filaments of bacterial flagella.</text>
</comment>
<dbReference type="OrthoDB" id="9796789at2"/>
<dbReference type="Gene3D" id="6.10.280.190">
    <property type="match status" value="1"/>
</dbReference>
<evidence type="ECO:0000259" key="6">
    <source>
        <dbReference type="Pfam" id="PF00700"/>
    </source>
</evidence>
<evidence type="ECO:0000256" key="2">
    <source>
        <dbReference type="ARBA" id="ARBA00022525"/>
    </source>
</evidence>
<evidence type="ECO:0000256" key="3">
    <source>
        <dbReference type="ARBA" id="ARBA00023143"/>
    </source>
</evidence>
<keyword evidence="8" id="KW-1185">Reference proteome</keyword>
<evidence type="ECO:0000256" key="4">
    <source>
        <dbReference type="RuleBase" id="RU362073"/>
    </source>
</evidence>
<dbReference type="Gene3D" id="1.20.1330.10">
    <property type="entry name" value="f41 fragment of flagellin, N-terminal domain"/>
    <property type="match status" value="2"/>
</dbReference>
<dbReference type="PANTHER" id="PTHR42792">
    <property type="entry name" value="FLAGELLIN"/>
    <property type="match status" value="1"/>
</dbReference>
<evidence type="ECO:0000256" key="1">
    <source>
        <dbReference type="ARBA" id="ARBA00005709"/>
    </source>
</evidence>
<reference evidence="8" key="1">
    <citation type="submission" date="2018-05" db="EMBL/GenBank/DDBJ databases">
        <authorList>
            <person name="Cea G.-C."/>
            <person name="William W."/>
        </authorList>
    </citation>
    <scope>NUCLEOTIDE SEQUENCE [LARGE SCALE GENOMIC DNA]</scope>
    <source>
        <strain evidence="8">DB21MT 5</strain>
    </source>
</reference>
<evidence type="ECO:0000313" key="7">
    <source>
        <dbReference type="EMBL" id="SQD80485.1"/>
    </source>
</evidence>
<organism evidence="7 8">
    <name type="scientific">Moritella yayanosii</name>
    <dbReference type="NCBI Taxonomy" id="69539"/>
    <lineage>
        <taxon>Bacteria</taxon>
        <taxon>Pseudomonadati</taxon>
        <taxon>Pseudomonadota</taxon>
        <taxon>Gammaproteobacteria</taxon>
        <taxon>Alteromonadales</taxon>
        <taxon>Moritellaceae</taxon>
        <taxon>Moritella</taxon>
    </lineage>
</organism>
<dbReference type="InterPro" id="IPR042187">
    <property type="entry name" value="Flagellin_C_sub2"/>
</dbReference>
<dbReference type="GO" id="GO:0009288">
    <property type="term" value="C:bacterial-type flagellum"/>
    <property type="evidence" value="ECO:0007669"/>
    <property type="project" value="UniProtKB-SubCell"/>
</dbReference>
<gene>
    <name evidence="7" type="primary">fliC2</name>
    <name evidence="7" type="ORF">MORIYA_4033</name>
</gene>
<feature type="domain" description="Flagellin N-terminal" evidence="5">
    <location>
        <begin position="5"/>
        <end position="141"/>
    </location>
</feature>